<dbReference type="Proteomes" id="UP000274271">
    <property type="component" value="Unassembled WGS sequence"/>
</dbReference>
<evidence type="ECO:0000313" key="3">
    <source>
        <dbReference type="EMBL" id="RRB15596.1"/>
    </source>
</evidence>
<dbReference type="GO" id="GO:0003677">
    <property type="term" value="F:DNA binding"/>
    <property type="evidence" value="ECO:0007669"/>
    <property type="project" value="InterPro"/>
</dbReference>
<dbReference type="AlphaFoldDB" id="A0A3P1CR84"/>
<dbReference type="EMBL" id="RQJP01000002">
    <property type="protein sequence ID" value="RRB15596.1"/>
    <property type="molecule type" value="Genomic_DNA"/>
</dbReference>
<dbReference type="GO" id="GO:0006310">
    <property type="term" value="P:DNA recombination"/>
    <property type="evidence" value="ECO:0007669"/>
    <property type="project" value="UniProtKB-KW"/>
</dbReference>
<reference evidence="3 4" key="1">
    <citation type="submission" date="2018-11" db="EMBL/GenBank/DDBJ databases">
        <authorList>
            <person name="Zhou Z."/>
            <person name="Wang G."/>
        </authorList>
    </citation>
    <scope>NUCLEOTIDE SEQUENCE [LARGE SCALE GENOMIC DNA]</scope>
    <source>
        <strain evidence="3 4">KCTC42998</strain>
    </source>
</reference>
<dbReference type="RefSeq" id="WP_124907199.1">
    <property type="nucleotide sequence ID" value="NZ_RQJP01000002.1"/>
</dbReference>
<feature type="domain" description="Tyr recombinase" evidence="2">
    <location>
        <begin position="29"/>
        <end position="227"/>
    </location>
</feature>
<dbReference type="Gene3D" id="1.10.443.10">
    <property type="entry name" value="Intergrase catalytic core"/>
    <property type="match status" value="1"/>
</dbReference>
<accession>A0A3P1CR84</accession>
<dbReference type="PROSITE" id="PS51898">
    <property type="entry name" value="TYR_RECOMBINASE"/>
    <property type="match status" value="1"/>
</dbReference>
<dbReference type="InterPro" id="IPR013762">
    <property type="entry name" value="Integrase-like_cat_sf"/>
</dbReference>
<dbReference type="InterPro" id="IPR011010">
    <property type="entry name" value="DNA_brk_join_enz"/>
</dbReference>
<evidence type="ECO:0000259" key="2">
    <source>
        <dbReference type="PROSITE" id="PS51898"/>
    </source>
</evidence>
<keyword evidence="1" id="KW-0233">DNA recombination</keyword>
<keyword evidence="4" id="KW-1185">Reference proteome</keyword>
<dbReference type="OrthoDB" id="1098628at2"/>
<organism evidence="3 4">
    <name type="scientific">Larkinella knui</name>
    <dbReference type="NCBI Taxonomy" id="2025310"/>
    <lineage>
        <taxon>Bacteria</taxon>
        <taxon>Pseudomonadati</taxon>
        <taxon>Bacteroidota</taxon>
        <taxon>Cytophagia</taxon>
        <taxon>Cytophagales</taxon>
        <taxon>Spirosomataceae</taxon>
        <taxon>Larkinella</taxon>
    </lineage>
</organism>
<protein>
    <recommendedName>
        <fullName evidence="2">Tyr recombinase domain-containing protein</fullName>
    </recommendedName>
</protein>
<name>A0A3P1CR84_9BACT</name>
<dbReference type="InterPro" id="IPR002104">
    <property type="entry name" value="Integrase_catalytic"/>
</dbReference>
<dbReference type="Pfam" id="PF00589">
    <property type="entry name" value="Phage_integrase"/>
    <property type="match status" value="1"/>
</dbReference>
<evidence type="ECO:0000256" key="1">
    <source>
        <dbReference type="ARBA" id="ARBA00023172"/>
    </source>
</evidence>
<dbReference type="SUPFAM" id="SSF56349">
    <property type="entry name" value="DNA breaking-rejoining enzymes"/>
    <property type="match status" value="1"/>
</dbReference>
<proteinExistence type="predicted"/>
<gene>
    <name evidence="3" type="ORF">EHT87_13855</name>
</gene>
<sequence length="241" mass="27940">MKYSEPGKKGKKTQNKDTATKYISFLKAALDYGIESELLEINPLEKLRFSRSKPKTVYFLEDKHLKKLWNLKLETTADLARDLSLLVCYTGMDYPDLEKFLDNPHSYLASTSTGKQKIIINRSKPPFGECQIPYLQPITIILNKYKWKVPRLDDHTVNRFWQVFESQIGFKDGRVTVKILRKTAGSLFLNEGYTLEVVQKILGHTSISTTERHYAKIRDKRVDREMDRVGVEFAKSISIDK</sequence>
<comment type="caution">
    <text evidence="3">The sequence shown here is derived from an EMBL/GenBank/DDBJ whole genome shotgun (WGS) entry which is preliminary data.</text>
</comment>
<evidence type="ECO:0000313" key="4">
    <source>
        <dbReference type="Proteomes" id="UP000274271"/>
    </source>
</evidence>
<dbReference type="GO" id="GO:0015074">
    <property type="term" value="P:DNA integration"/>
    <property type="evidence" value="ECO:0007669"/>
    <property type="project" value="InterPro"/>
</dbReference>